<name>A0A9W4CY43_BLUGR</name>
<comment type="caution">
    <text evidence="2">The sequence shown here is derived from an EMBL/GenBank/DDBJ whole genome shotgun (WGS) entry which is preliminary data.</text>
</comment>
<reference evidence="2" key="1">
    <citation type="submission" date="2020-10" db="EMBL/GenBank/DDBJ databases">
        <authorList>
            <person name="Muller C M."/>
        </authorList>
    </citation>
    <scope>NUCLEOTIDE SEQUENCE</scope>
    <source>
        <strain evidence="2">THUN-12</strain>
    </source>
</reference>
<dbReference type="Proteomes" id="UP000683417">
    <property type="component" value="Unassembled WGS sequence"/>
</dbReference>
<organism evidence="2 3">
    <name type="scientific">Blumeria graminis f. sp. triticale</name>
    <dbReference type="NCBI Taxonomy" id="1689686"/>
    <lineage>
        <taxon>Eukaryota</taxon>
        <taxon>Fungi</taxon>
        <taxon>Dikarya</taxon>
        <taxon>Ascomycota</taxon>
        <taxon>Pezizomycotina</taxon>
        <taxon>Leotiomycetes</taxon>
        <taxon>Erysiphales</taxon>
        <taxon>Erysiphaceae</taxon>
        <taxon>Blumeria</taxon>
    </lineage>
</organism>
<evidence type="ECO:0000256" key="1">
    <source>
        <dbReference type="SAM" id="SignalP"/>
    </source>
</evidence>
<keyword evidence="1" id="KW-0732">Signal</keyword>
<evidence type="ECO:0000313" key="2">
    <source>
        <dbReference type="EMBL" id="CAD6500713.1"/>
    </source>
</evidence>
<protein>
    <submittedName>
        <fullName evidence="2">BgTH12-06420</fullName>
    </submittedName>
</protein>
<feature type="signal peptide" evidence="1">
    <location>
        <begin position="1"/>
        <end position="21"/>
    </location>
</feature>
<feature type="chain" id="PRO_5040892348" evidence="1">
    <location>
        <begin position="22"/>
        <end position="102"/>
    </location>
</feature>
<sequence>MKFLHLTGIIVLLSQATSISAATLLPRSSSSGTMRLANPMDQVYQAFRRYENNREEGKSPDSISRMRASALGFKFLIPFHMDPSWNKNCEKSLLVQDNITTN</sequence>
<gene>
    <name evidence="2" type="ORF">BGTH12_LOCUS2071</name>
</gene>
<dbReference type="EMBL" id="CAJHIT010000004">
    <property type="protein sequence ID" value="CAD6500713.1"/>
    <property type="molecule type" value="Genomic_DNA"/>
</dbReference>
<proteinExistence type="predicted"/>
<accession>A0A9W4CY43</accession>
<dbReference type="AlphaFoldDB" id="A0A9W4CY43"/>
<evidence type="ECO:0000313" key="3">
    <source>
        <dbReference type="Proteomes" id="UP000683417"/>
    </source>
</evidence>